<dbReference type="Proteomes" id="UP000199594">
    <property type="component" value="Unassembled WGS sequence"/>
</dbReference>
<reference evidence="1 2" key="1">
    <citation type="submission" date="2016-10" db="EMBL/GenBank/DDBJ databases">
        <authorList>
            <person name="de Groot N.N."/>
        </authorList>
    </citation>
    <scope>NUCLEOTIDE SEQUENCE [LARGE SCALE GENOMIC DNA]</scope>
    <source>
        <strain evidence="1 2">CGMCC 1.6493</strain>
    </source>
</reference>
<gene>
    <name evidence="1" type="ORF">SAMN04487956_13931</name>
</gene>
<name>A0A1I7CAL5_9GAMM</name>
<dbReference type="OrthoDB" id="6164141at2"/>
<organism evidence="1 2">
    <name type="scientific">Halomonas saccharevitans</name>
    <dbReference type="NCBI Taxonomy" id="416872"/>
    <lineage>
        <taxon>Bacteria</taxon>
        <taxon>Pseudomonadati</taxon>
        <taxon>Pseudomonadota</taxon>
        <taxon>Gammaproteobacteria</taxon>
        <taxon>Oceanospirillales</taxon>
        <taxon>Halomonadaceae</taxon>
        <taxon>Halomonas</taxon>
    </lineage>
</organism>
<dbReference type="RefSeq" id="WP_139233956.1">
    <property type="nucleotide sequence ID" value="NZ_FPAQ01000039.1"/>
</dbReference>
<protein>
    <submittedName>
        <fullName evidence="1">Uncharacterized protein</fullName>
    </submittedName>
</protein>
<evidence type="ECO:0000313" key="2">
    <source>
        <dbReference type="Proteomes" id="UP000199594"/>
    </source>
</evidence>
<sequence>MTNVTPLRAPHLDAHNIASAQLFRTRWENRENALRDCIEHLTHHHDMTEEAAELAALQAYAELESTNQQARIDVDASTSHMVFLRTEDGRPVVFTVNDLLNVLQQDRREQRAVVVGRDRRRPVVIEQ</sequence>
<accession>A0A1I7CAL5</accession>
<proteinExistence type="predicted"/>
<dbReference type="EMBL" id="FPAQ01000039">
    <property type="protein sequence ID" value="SFT96437.1"/>
    <property type="molecule type" value="Genomic_DNA"/>
</dbReference>
<evidence type="ECO:0000313" key="1">
    <source>
        <dbReference type="EMBL" id="SFT96437.1"/>
    </source>
</evidence>
<dbReference type="AlphaFoldDB" id="A0A1I7CAL5"/>